<keyword evidence="2" id="KW-1003">Cell membrane</keyword>
<feature type="transmembrane region" description="Helical" evidence="6">
    <location>
        <begin position="231"/>
        <end position="252"/>
    </location>
</feature>
<feature type="transmembrane region" description="Helical" evidence="6">
    <location>
        <begin position="71"/>
        <end position="95"/>
    </location>
</feature>
<dbReference type="Pfam" id="PF09678">
    <property type="entry name" value="Caa3_CtaG"/>
    <property type="match status" value="1"/>
</dbReference>
<evidence type="ECO:0000313" key="7">
    <source>
        <dbReference type="EMBL" id="MFC4557816.1"/>
    </source>
</evidence>
<evidence type="ECO:0000256" key="2">
    <source>
        <dbReference type="ARBA" id="ARBA00022475"/>
    </source>
</evidence>
<dbReference type="RefSeq" id="WP_390293914.1">
    <property type="nucleotide sequence ID" value="NZ_JBHSFU010000004.1"/>
</dbReference>
<dbReference type="Proteomes" id="UP001595989">
    <property type="component" value="Unassembled WGS sequence"/>
</dbReference>
<comment type="subcellular location">
    <subcellularLocation>
        <location evidence="1">Cell membrane</location>
        <topology evidence="1">Multi-pass membrane protein</topology>
    </subcellularLocation>
</comment>
<feature type="transmembrane region" description="Helical" evidence="6">
    <location>
        <begin position="116"/>
        <end position="136"/>
    </location>
</feature>
<evidence type="ECO:0000256" key="1">
    <source>
        <dbReference type="ARBA" id="ARBA00004651"/>
    </source>
</evidence>
<evidence type="ECO:0000313" key="8">
    <source>
        <dbReference type="Proteomes" id="UP001595989"/>
    </source>
</evidence>
<dbReference type="InterPro" id="IPR019108">
    <property type="entry name" value="Caa3_assmbl_CtaG-rel"/>
</dbReference>
<keyword evidence="4 6" id="KW-1133">Transmembrane helix</keyword>
<dbReference type="EMBL" id="JBHSFU010000004">
    <property type="protein sequence ID" value="MFC4557816.1"/>
    <property type="molecule type" value="Genomic_DNA"/>
</dbReference>
<evidence type="ECO:0000256" key="6">
    <source>
        <dbReference type="SAM" id="Phobius"/>
    </source>
</evidence>
<evidence type="ECO:0000256" key="3">
    <source>
        <dbReference type="ARBA" id="ARBA00022692"/>
    </source>
</evidence>
<sequence>MISLLSGYAWYEIVGPFSLVAALLASYWYIKTFIKSPHYKAARVEKGYFLTAVLLFYLVEGGPIGLIADHYLLSILTLQLSVIAFVVVPLIILSLPKQYIKALFWNHKRSQIAKLLFSHPWPLAVVFNGLVTLFFVPSVFNNIHGNLFLQFLAEMLIYTFAFFIWWIIIQPSSDTPGHSYLMRIGYVFFTALFLMPIGIYLLVLTGAEYPAYATVAGEHFPALGAVSDQQLAGGIIKAVQLTSFSFALYYLFRNWGIQEDEREGMVDEDTRVVQGIAIKVNNRNKNRRGRKR</sequence>
<proteinExistence type="predicted"/>
<keyword evidence="3 6" id="KW-0812">Transmembrane</keyword>
<feature type="transmembrane region" description="Helical" evidence="6">
    <location>
        <begin position="180"/>
        <end position="203"/>
    </location>
</feature>
<evidence type="ECO:0000256" key="5">
    <source>
        <dbReference type="ARBA" id="ARBA00023136"/>
    </source>
</evidence>
<evidence type="ECO:0000256" key="4">
    <source>
        <dbReference type="ARBA" id="ARBA00022989"/>
    </source>
</evidence>
<protein>
    <submittedName>
        <fullName evidence="7">Cytochrome c oxidase assembly protein</fullName>
    </submittedName>
</protein>
<feature type="transmembrane region" description="Helical" evidence="6">
    <location>
        <begin position="13"/>
        <end position="30"/>
    </location>
</feature>
<organism evidence="7 8">
    <name type="scientific">Virgibacillus kekensis</name>
    <dbReference type="NCBI Taxonomy" id="202261"/>
    <lineage>
        <taxon>Bacteria</taxon>
        <taxon>Bacillati</taxon>
        <taxon>Bacillota</taxon>
        <taxon>Bacilli</taxon>
        <taxon>Bacillales</taxon>
        <taxon>Bacillaceae</taxon>
        <taxon>Virgibacillus</taxon>
    </lineage>
</organism>
<feature type="transmembrane region" description="Helical" evidence="6">
    <location>
        <begin position="148"/>
        <end position="168"/>
    </location>
</feature>
<comment type="caution">
    <text evidence="7">The sequence shown here is derived from an EMBL/GenBank/DDBJ whole genome shotgun (WGS) entry which is preliminary data.</text>
</comment>
<name>A0ABV9DGF7_9BACI</name>
<keyword evidence="5 6" id="KW-0472">Membrane</keyword>
<accession>A0ABV9DGF7</accession>
<gene>
    <name evidence="7" type="ORF">ACFO3D_06285</name>
</gene>
<reference evidence="8" key="1">
    <citation type="journal article" date="2019" name="Int. J. Syst. Evol. Microbiol.">
        <title>The Global Catalogue of Microorganisms (GCM) 10K type strain sequencing project: providing services to taxonomists for standard genome sequencing and annotation.</title>
        <authorList>
            <consortium name="The Broad Institute Genomics Platform"/>
            <consortium name="The Broad Institute Genome Sequencing Center for Infectious Disease"/>
            <person name="Wu L."/>
            <person name="Ma J."/>
        </authorList>
    </citation>
    <scope>NUCLEOTIDE SEQUENCE [LARGE SCALE GENOMIC DNA]</scope>
    <source>
        <strain evidence="8">CGMCC 4.7426</strain>
    </source>
</reference>
<keyword evidence="8" id="KW-1185">Reference proteome</keyword>